<evidence type="ECO:0000313" key="3">
    <source>
        <dbReference type="RefSeq" id="XP_048128474.1"/>
    </source>
</evidence>
<proteinExistence type="predicted"/>
<evidence type="ECO:0000313" key="2">
    <source>
        <dbReference type="Proteomes" id="UP000827889"/>
    </source>
</evidence>
<dbReference type="PANTHER" id="PTHR13587:SF7">
    <property type="entry name" value="INTEGRATOR COMPLEX SUBUNIT 3"/>
    <property type="match status" value="1"/>
</dbReference>
<gene>
    <name evidence="3" type="primary">LOC115735630</name>
</gene>
<reference evidence="3" key="1">
    <citation type="submission" date="2025-08" db="UniProtKB">
        <authorList>
            <consortium name="RefSeq"/>
        </authorList>
    </citation>
    <scope>IDENTIFICATION</scope>
    <source>
        <tissue evidence="3">Leaf</tissue>
    </source>
</reference>
<dbReference type="RefSeq" id="XP_048128474.1">
    <property type="nucleotide sequence ID" value="XM_048272517.1"/>
</dbReference>
<organism evidence="2 3">
    <name type="scientific">Rhodamnia argentea</name>
    <dbReference type="NCBI Taxonomy" id="178133"/>
    <lineage>
        <taxon>Eukaryota</taxon>
        <taxon>Viridiplantae</taxon>
        <taxon>Streptophyta</taxon>
        <taxon>Embryophyta</taxon>
        <taxon>Tracheophyta</taxon>
        <taxon>Spermatophyta</taxon>
        <taxon>Magnoliopsida</taxon>
        <taxon>eudicotyledons</taxon>
        <taxon>Gunneridae</taxon>
        <taxon>Pentapetalae</taxon>
        <taxon>rosids</taxon>
        <taxon>malvids</taxon>
        <taxon>Myrtales</taxon>
        <taxon>Myrtaceae</taxon>
        <taxon>Myrtoideae</taxon>
        <taxon>Myrteae</taxon>
        <taxon>Australasian group</taxon>
        <taxon>Rhodamnia</taxon>
    </lineage>
</organism>
<dbReference type="InterPro" id="IPR045334">
    <property type="entry name" value="INTS3"/>
</dbReference>
<dbReference type="PANTHER" id="PTHR13587">
    <property type="entry name" value="INTEGRATOR COMPLEX SUBUNIT 3"/>
    <property type="match status" value="1"/>
</dbReference>
<name>A0ABM3GVT9_9MYRT</name>
<dbReference type="Pfam" id="PF10189">
    <property type="entry name" value="Ints3_N"/>
    <property type="match status" value="1"/>
</dbReference>
<keyword evidence="2" id="KW-1185">Reference proteome</keyword>
<evidence type="ECO:0000259" key="1">
    <source>
        <dbReference type="Pfam" id="PF10189"/>
    </source>
</evidence>
<dbReference type="InterPro" id="IPR019333">
    <property type="entry name" value="INTS3_N"/>
</dbReference>
<accession>A0ABM3GVT9</accession>
<feature type="domain" description="Integrator complex subunit 3 N-terminal" evidence="1">
    <location>
        <begin position="48"/>
        <end position="455"/>
    </location>
</feature>
<dbReference type="GeneID" id="115735630"/>
<dbReference type="Proteomes" id="UP000827889">
    <property type="component" value="Chromosome 11"/>
</dbReference>
<protein>
    <submittedName>
        <fullName evidence="3">Integrator complex subunit 3-like</fullName>
    </submittedName>
</protein>
<sequence>MASKLLQLAPHEAENHLELSLRQAFQLLEPKLRPPFPLKILTSDECPDLTRAILYGALTETHLAKTHIKHLHATVSDGYVLFVNLLARIVNELYDKLAETAKTQVLWAAGEMVDVSAVGFSGLLVSLLRQIVGGDFGSGNLWLCFEMVSLFLGKWDCLLEEDPLILTSALYNFLRLLADHCRATVDSRLDALKRLEIEFCVKMLREQFGLCLKFGRDLIRLLQDLVHVPEFRAIWRDLVSNPREFGVAGFLDVAQIYSMRTSSRYFSLRLTPEAETQLRFMLTHVKFGNQKRHQTWFASKFFCSPERETLIVDIVRFICCAHYPPREIIHSNTIPRWAVIGWLLKSCRKNYVEANAKLALFYDWLFFDERVDKVKNIEPALSLMVHSIPHYIELTHALLEFLFLLVDNYDMEQKDMIANRVSSSFTLLINQGLSRNLENLTSGEIIPPPLKEKLRCFLSDTRVGTAQEIQPSKTLGHLIPMEVGTALPEEHLTDV</sequence>